<dbReference type="EMBL" id="CM007371">
    <property type="protein sequence ID" value="OIW01548.1"/>
    <property type="molecule type" value="Genomic_DNA"/>
</dbReference>
<sequence length="166" mass="18600">MSLVNSKPDWTERASKILDKLTGRVAPHSKWVSTVGALISFESDESSGGRSLMLHCYVFGTELYNILLDQEGIDSPYFWVDREVLGIVNSFPLRAIIMKLLKILVPRFSIPSSSKVHRPPAHTTYDRSSSKLNKDNSHAKKSFGSRSTSDRPMRTMGEGRVSQTID</sequence>
<feature type="compositionally biased region" description="Basic and acidic residues" evidence="1">
    <location>
        <begin position="124"/>
        <end position="138"/>
    </location>
</feature>
<dbReference type="Gramene" id="OIW01548">
    <property type="protein sequence ID" value="OIW01548"/>
    <property type="gene ID" value="TanjilG_07757"/>
</dbReference>
<feature type="region of interest" description="Disordered" evidence="1">
    <location>
        <begin position="112"/>
        <end position="166"/>
    </location>
</feature>
<proteinExistence type="predicted"/>
<evidence type="ECO:0000313" key="3">
    <source>
        <dbReference type="Proteomes" id="UP000188354"/>
    </source>
</evidence>
<name>A0A1J7GMA2_LUPAN</name>
<organism evidence="2 3">
    <name type="scientific">Lupinus angustifolius</name>
    <name type="common">Narrow-leaved blue lupine</name>
    <dbReference type="NCBI Taxonomy" id="3871"/>
    <lineage>
        <taxon>Eukaryota</taxon>
        <taxon>Viridiplantae</taxon>
        <taxon>Streptophyta</taxon>
        <taxon>Embryophyta</taxon>
        <taxon>Tracheophyta</taxon>
        <taxon>Spermatophyta</taxon>
        <taxon>Magnoliopsida</taxon>
        <taxon>eudicotyledons</taxon>
        <taxon>Gunneridae</taxon>
        <taxon>Pentapetalae</taxon>
        <taxon>rosids</taxon>
        <taxon>fabids</taxon>
        <taxon>Fabales</taxon>
        <taxon>Fabaceae</taxon>
        <taxon>Papilionoideae</taxon>
        <taxon>50 kb inversion clade</taxon>
        <taxon>genistoids sensu lato</taxon>
        <taxon>core genistoids</taxon>
        <taxon>Genisteae</taxon>
        <taxon>Lupinus</taxon>
    </lineage>
</organism>
<reference evidence="2 3" key="1">
    <citation type="journal article" date="2017" name="Plant Biotechnol. J.">
        <title>A comprehensive draft genome sequence for lupin (Lupinus angustifolius), an emerging health food: insights into plant-microbe interactions and legume evolution.</title>
        <authorList>
            <person name="Hane J.K."/>
            <person name="Ming Y."/>
            <person name="Kamphuis L.G."/>
            <person name="Nelson M.N."/>
            <person name="Garg G."/>
            <person name="Atkins C.A."/>
            <person name="Bayer P.E."/>
            <person name="Bravo A."/>
            <person name="Bringans S."/>
            <person name="Cannon S."/>
            <person name="Edwards D."/>
            <person name="Foley R."/>
            <person name="Gao L.L."/>
            <person name="Harrison M.J."/>
            <person name="Huang W."/>
            <person name="Hurgobin B."/>
            <person name="Li S."/>
            <person name="Liu C.W."/>
            <person name="McGrath A."/>
            <person name="Morahan G."/>
            <person name="Murray J."/>
            <person name="Weller J."/>
            <person name="Jian J."/>
            <person name="Singh K.B."/>
        </authorList>
    </citation>
    <scope>NUCLEOTIDE SEQUENCE [LARGE SCALE GENOMIC DNA]</scope>
    <source>
        <strain evidence="3">cv. Tanjil</strain>
        <tissue evidence="2">Whole plant</tissue>
    </source>
</reference>
<accession>A0A1J7GMA2</accession>
<dbReference type="AlphaFoldDB" id="A0A1J7GMA2"/>
<protein>
    <submittedName>
        <fullName evidence="2">Uncharacterized protein</fullName>
    </submittedName>
</protein>
<evidence type="ECO:0000256" key="1">
    <source>
        <dbReference type="SAM" id="MobiDB-lite"/>
    </source>
</evidence>
<keyword evidence="3" id="KW-1185">Reference proteome</keyword>
<evidence type="ECO:0000313" key="2">
    <source>
        <dbReference type="EMBL" id="OIW01548.1"/>
    </source>
</evidence>
<gene>
    <name evidence="2" type="ORF">TanjilG_07757</name>
</gene>
<dbReference type="Proteomes" id="UP000188354">
    <property type="component" value="Chromosome LG11"/>
</dbReference>